<dbReference type="EMBL" id="JAANYQ010000004">
    <property type="protein sequence ID" value="KAF4124771.1"/>
    <property type="molecule type" value="Genomic_DNA"/>
</dbReference>
<reference evidence="5" key="1">
    <citation type="submission" date="2020-03" db="EMBL/GenBank/DDBJ databases">
        <title>Site-based positive gene gene selection in Geosmithia morbida across the United States reveals a broad range of putative effectors and factors for local host and environmental adapation.</title>
        <authorList>
            <person name="Onufrak A."/>
            <person name="Murdoch R.W."/>
            <person name="Gazis R."/>
            <person name="Huff M."/>
            <person name="Staton M."/>
            <person name="Klingeman W."/>
            <person name="Hadziabdic D."/>
        </authorList>
    </citation>
    <scope>NUCLEOTIDE SEQUENCE</scope>
    <source>
        <strain evidence="5">1262</strain>
    </source>
</reference>
<dbReference type="GO" id="GO:0005829">
    <property type="term" value="C:cytosol"/>
    <property type="evidence" value="ECO:0007669"/>
    <property type="project" value="TreeGrafter"/>
</dbReference>
<dbReference type="InterPro" id="IPR055066">
    <property type="entry name" value="AASDHPPT_N"/>
</dbReference>
<dbReference type="GO" id="GO:0000287">
    <property type="term" value="F:magnesium ion binding"/>
    <property type="evidence" value="ECO:0007669"/>
    <property type="project" value="InterPro"/>
</dbReference>
<dbReference type="PANTHER" id="PTHR12215:SF10">
    <property type="entry name" value="L-AMINOADIPATE-SEMIALDEHYDE DEHYDROGENASE-PHOSPHOPANTETHEINYL TRANSFERASE"/>
    <property type="match status" value="1"/>
</dbReference>
<dbReference type="InterPro" id="IPR050559">
    <property type="entry name" value="P-Pant_transferase_sf"/>
</dbReference>
<evidence type="ECO:0000256" key="2">
    <source>
        <dbReference type="ARBA" id="ARBA00022679"/>
    </source>
</evidence>
<dbReference type="GeneID" id="55971665"/>
<organism evidence="5 6">
    <name type="scientific">Geosmithia morbida</name>
    <dbReference type="NCBI Taxonomy" id="1094350"/>
    <lineage>
        <taxon>Eukaryota</taxon>
        <taxon>Fungi</taxon>
        <taxon>Dikarya</taxon>
        <taxon>Ascomycota</taxon>
        <taxon>Pezizomycotina</taxon>
        <taxon>Sordariomycetes</taxon>
        <taxon>Hypocreomycetidae</taxon>
        <taxon>Hypocreales</taxon>
        <taxon>Bionectriaceae</taxon>
        <taxon>Geosmithia</taxon>
    </lineage>
</organism>
<gene>
    <name evidence="5" type="ORF">GMORB2_5437</name>
</gene>
<keyword evidence="6" id="KW-1185">Reference proteome</keyword>
<dbReference type="SUPFAM" id="SSF56214">
    <property type="entry name" value="4'-phosphopantetheinyl transferase"/>
    <property type="match status" value="2"/>
</dbReference>
<dbReference type="Proteomes" id="UP000749293">
    <property type="component" value="Unassembled WGS sequence"/>
</dbReference>
<dbReference type="Pfam" id="PF22624">
    <property type="entry name" value="AASDHPPT_N"/>
    <property type="match status" value="1"/>
</dbReference>
<name>A0A9P5D5P6_9HYPO</name>
<comment type="caution">
    <text evidence="5">The sequence shown here is derived from an EMBL/GenBank/DDBJ whole genome shotgun (WGS) entry which is preliminary data.</text>
</comment>
<evidence type="ECO:0000313" key="5">
    <source>
        <dbReference type="EMBL" id="KAF4124771.1"/>
    </source>
</evidence>
<dbReference type="PANTHER" id="PTHR12215">
    <property type="entry name" value="PHOSPHOPANTETHEINE TRANSFERASE"/>
    <property type="match status" value="1"/>
</dbReference>
<dbReference type="GO" id="GO:0008897">
    <property type="term" value="F:holo-[acyl-carrier-protein] synthase activity"/>
    <property type="evidence" value="ECO:0007669"/>
    <property type="project" value="UniProtKB-EC"/>
</dbReference>
<dbReference type="OrthoDB" id="26719at2759"/>
<proteinExistence type="predicted"/>
<evidence type="ECO:0000256" key="1">
    <source>
        <dbReference type="ARBA" id="ARBA00013172"/>
    </source>
</evidence>
<sequence length="247" mass="27768">MALGSHLLKRYAVCLLADVSWDEVALTRGHDTKPIYRAGDGSEPVSFNVSHQAGLVVLVASASASPVKQQQNGDEEKEKKADLGVDIVCPSERRLRDRELIRSQGWSAFVDMHADVLCPDEVAVLHSMAGDEDRLLRYFYALWCLREAYVKMTGEALLAPWLPELEMRWFCPPEEQEGEEGGDGGRGRNLEIWFRGGRVVDVHVRLVDYMDEYMICTAVRGGDLHIGEYDVVDVRDVIAFAERSKGW</sequence>
<evidence type="ECO:0000259" key="4">
    <source>
        <dbReference type="Pfam" id="PF22624"/>
    </source>
</evidence>
<accession>A0A9P5D5P6</accession>
<feature type="domain" description="4'-phosphopantetheinyl transferase N-terminal" evidence="4">
    <location>
        <begin position="2"/>
        <end position="61"/>
    </location>
</feature>
<feature type="domain" description="4'-phosphopantetheinyl transferase" evidence="3">
    <location>
        <begin position="83"/>
        <end position="158"/>
    </location>
</feature>
<dbReference type="AlphaFoldDB" id="A0A9P5D5P6"/>
<protein>
    <recommendedName>
        <fullName evidence="1">holo-[acyl-carrier-protein] synthase</fullName>
        <ecNumber evidence="1">2.7.8.7</ecNumber>
    </recommendedName>
</protein>
<evidence type="ECO:0000259" key="3">
    <source>
        <dbReference type="Pfam" id="PF01648"/>
    </source>
</evidence>
<dbReference type="EC" id="2.7.8.7" evidence="1"/>
<dbReference type="InterPro" id="IPR008278">
    <property type="entry name" value="4-PPantetheinyl_Trfase_dom"/>
</dbReference>
<dbReference type="GO" id="GO:0019878">
    <property type="term" value="P:lysine biosynthetic process via aminoadipic acid"/>
    <property type="evidence" value="ECO:0007669"/>
    <property type="project" value="TreeGrafter"/>
</dbReference>
<evidence type="ECO:0000313" key="6">
    <source>
        <dbReference type="Proteomes" id="UP000749293"/>
    </source>
</evidence>
<dbReference type="InterPro" id="IPR037143">
    <property type="entry name" value="4-PPantetheinyl_Trfase_dom_sf"/>
</dbReference>
<dbReference type="RefSeq" id="XP_035323423.1">
    <property type="nucleotide sequence ID" value="XM_035467411.1"/>
</dbReference>
<keyword evidence="2 5" id="KW-0808">Transferase</keyword>
<dbReference type="Pfam" id="PF01648">
    <property type="entry name" value="ACPS"/>
    <property type="match status" value="1"/>
</dbReference>
<dbReference type="Gene3D" id="3.90.470.20">
    <property type="entry name" value="4'-phosphopantetheinyl transferase domain"/>
    <property type="match status" value="2"/>
</dbReference>